<dbReference type="InterPro" id="IPR018618">
    <property type="entry name" value="GID4/10-like"/>
</dbReference>
<dbReference type="PANTHER" id="PTHR14534:SF3">
    <property type="entry name" value="GID COMPLEX SUBUNIT 4 HOMOLOG"/>
    <property type="match status" value="1"/>
</dbReference>
<feature type="region of interest" description="Disordered" evidence="2">
    <location>
        <begin position="59"/>
        <end position="89"/>
    </location>
</feature>
<dbReference type="AlphaFoldDB" id="A0A168L0Y2"/>
<evidence type="ECO:0000313" key="4">
    <source>
        <dbReference type="Proteomes" id="UP000078561"/>
    </source>
</evidence>
<organism evidence="3">
    <name type="scientific">Absidia glauca</name>
    <name type="common">Pin mould</name>
    <dbReference type="NCBI Taxonomy" id="4829"/>
    <lineage>
        <taxon>Eukaryota</taxon>
        <taxon>Fungi</taxon>
        <taxon>Fungi incertae sedis</taxon>
        <taxon>Mucoromycota</taxon>
        <taxon>Mucoromycotina</taxon>
        <taxon>Mucoromycetes</taxon>
        <taxon>Mucorales</taxon>
        <taxon>Cunninghamellaceae</taxon>
        <taxon>Absidia</taxon>
    </lineage>
</organism>
<reference evidence="3" key="1">
    <citation type="submission" date="2016-04" db="EMBL/GenBank/DDBJ databases">
        <authorList>
            <person name="Evans L.H."/>
            <person name="Alamgir A."/>
            <person name="Owens N."/>
            <person name="Weber N.D."/>
            <person name="Virtaneva K."/>
            <person name="Barbian K."/>
            <person name="Babar A."/>
            <person name="Rosenke K."/>
        </authorList>
    </citation>
    <scope>NUCLEOTIDE SEQUENCE [LARGE SCALE GENOMIC DNA]</scope>
    <source>
        <strain evidence="3">CBS 101.48</strain>
    </source>
</reference>
<dbReference type="GO" id="GO:0005773">
    <property type="term" value="C:vacuole"/>
    <property type="evidence" value="ECO:0007669"/>
    <property type="project" value="GOC"/>
</dbReference>
<dbReference type="STRING" id="4829.A0A168L0Y2"/>
<dbReference type="GO" id="GO:0006623">
    <property type="term" value="P:protein targeting to vacuole"/>
    <property type="evidence" value="ECO:0007669"/>
    <property type="project" value="TreeGrafter"/>
</dbReference>
<accession>A0A168L0Y2</accession>
<proteinExistence type="inferred from homology"/>
<feature type="compositionally biased region" description="Low complexity" evidence="2">
    <location>
        <begin position="63"/>
        <end position="78"/>
    </location>
</feature>
<sequence length="426" mass="46994">MPVSATSPPPSGFSTGATFIRRAPRAFPNMDNANDNISTNSSSPSVLISHNASASSITIGNNAPSASSIPIRPSPSTSHNNTQQATTHQNGKTCFDCHGVYPFRACPKHRHVTFTSGTSPHDKDNSSPCSLQQTPEAPDTSIKDIDNIQHHGTVTALSRDNDLEYYDTDDDSHGSSCDLLDDDCGTQSAVQPKIALLASRGEDERWVNLSRRRMKPGKMGHLHSGSQFFGVQKGAASNYDVTVDIQHVDLENDVLCGYLHVTGLTTFPPKITTFFEGEIIGHKHSFLTRKWHADLSVDSKHWVKNDSHPSPALPIPSMTTPLRLTRQIKTLFICDGRKSSWYQIITSTALMGQVMLASTIFATNDPPTLSMGKDLTVGLTVDGVGARLLTHLLDLRFYYCRNNIEWYQELILSHVPQRQFESFEFR</sequence>
<gene>
    <name evidence="3" type="primary">ABSGL_01170.1 scaffold 1223</name>
</gene>
<feature type="compositionally biased region" description="Polar residues" evidence="2">
    <location>
        <begin position="79"/>
        <end position="89"/>
    </location>
</feature>
<evidence type="ECO:0000313" key="3">
    <source>
        <dbReference type="EMBL" id="SAL95829.1"/>
    </source>
</evidence>
<feature type="region of interest" description="Disordered" evidence="2">
    <location>
        <begin position="115"/>
        <end position="143"/>
    </location>
</feature>
<keyword evidence="4" id="KW-1185">Reference proteome</keyword>
<protein>
    <submittedName>
        <fullName evidence="3">Uncharacterized protein</fullName>
    </submittedName>
</protein>
<evidence type="ECO:0000256" key="1">
    <source>
        <dbReference type="ARBA" id="ARBA00061469"/>
    </source>
</evidence>
<feature type="compositionally biased region" description="Polar residues" evidence="2">
    <location>
        <begin position="126"/>
        <end position="135"/>
    </location>
</feature>
<dbReference type="EMBL" id="LT550481">
    <property type="protein sequence ID" value="SAL95829.1"/>
    <property type="molecule type" value="Genomic_DNA"/>
</dbReference>
<dbReference type="FunCoup" id="A0A168L0Y2">
    <property type="interactions" value="332"/>
</dbReference>
<name>A0A168L0Y2_ABSGL</name>
<dbReference type="GO" id="GO:0034657">
    <property type="term" value="C:GID complex"/>
    <property type="evidence" value="ECO:0007669"/>
    <property type="project" value="TreeGrafter"/>
</dbReference>
<dbReference type="GO" id="GO:0007039">
    <property type="term" value="P:protein catabolic process in the vacuole"/>
    <property type="evidence" value="ECO:0007669"/>
    <property type="project" value="TreeGrafter"/>
</dbReference>
<dbReference type="OrthoDB" id="62at2759"/>
<dbReference type="Proteomes" id="UP000078561">
    <property type="component" value="Unassembled WGS sequence"/>
</dbReference>
<comment type="similarity">
    <text evidence="1">Belongs to the GID4/VID24 family.</text>
</comment>
<dbReference type="PANTHER" id="PTHR14534">
    <property type="entry name" value="VACUOLAR IMPORT AND DEGRADATION PROTEIN 24"/>
    <property type="match status" value="1"/>
</dbReference>
<evidence type="ECO:0000256" key="2">
    <source>
        <dbReference type="SAM" id="MobiDB-lite"/>
    </source>
</evidence>
<dbReference type="InParanoid" id="A0A168L0Y2"/>
<dbReference type="Pfam" id="PF09783">
    <property type="entry name" value="Vac_ImportDeg"/>
    <property type="match status" value="1"/>
</dbReference>
<dbReference type="GO" id="GO:0043161">
    <property type="term" value="P:proteasome-mediated ubiquitin-dependent protein catabolic process"/>
    <property type="evidence" value="ECO:0007669"/>
    <property type="project" value="TreeGrafter"/>
</dbReference>
<dbReference type="GO" id="GO:0045721">
    <property type="term" value="P:negative regulation of gluconeogenesis"/>
    <property type="evidence" value="ECO:0007669"/>
    <property type="project" value="TreeGrafter"/>
</dbReference>